<dbReference type="PANTHER" id="PTHR28498:SF1">
    <property type="entry name" value="ZINC FINGER SWIM DOMAIN-CONTAINING PROTEIN 7"/>
    <property type="match status" value="1"/>
</dbReference>
<organism evidence="3 4">
    <name type="scientific">Cryptolaemus montrouzieri</name>
    <dbReference type="NCBI Taxonomy" id="559131"/>
    <lineage>
        <taxon>Eukaryota</taxon>
        <taxon>Metazoa</taxon>
        <taxon>Ecdysozoa</taxon>
        <taxon>Arthropoda</taxon>
        <taxon>Hexapoda</taxon>
        <taxon>Insecta</taxon>
        <taxon>Pterygota</taxon>
        <taxon>Neoptera</taxon>
        <taxon>Endopterygota</taxon>
        <taxon>Coleoptera</taxon>
        <taxon>Polyphaga</taxon>
        <taxon>Cucujiformia</taxon>
        <taxon>Coccinelloidea</taxon>
        <taxon>Coccinellidae</taxon>
        <taxon>Scymninae</taxon>
        <taxon>Scymnini</taxon>
        <taxon>Cryptolaemus</taxon>
    </lineage>
</organism>
<comment type="caution">
    <text evidence="3">The sequence shown here is derived from an EMBL/GenBank/DDBJ whole genome shotgun (WGS) entry which is preliminary data.</text>
</comment>
<protein>
    <recommendedName>
        <fullName evidence="2">SWIM-type domain-containing protein</fullName>
    </recommendedName>
</protein>
<name>A0ABD2MWZ4_9CUCU</name>
<keyword evidence="1" id="KW-0862">Zinc</keyword>
<dbReference type="InterPro" id="IPR007527">
    <property type="entry name" value="Znf_SWIM"/>
</dbReference>
<dbReference type="PANTHER" id="PTHR28498">
    <property type="entry name" value="ZINC FINGER SWIM DOMAIN-CONTAINING PROTEIN 7"/>
    <property type="match status" value="1"/>
</dbReference>
<keyword evidence="1" id="KW-0479">Metal-binding</keyword>
<evidence type="ECO:0000313" key="3">
    <source>
        <dbReference type="EMBL" id="KAL3270697.1"/>
    </source>
</evidence>
<sequence length="144" mass="16503">MDGNPSIIVPVAFDILRDAVDYYKINQGFTEDHLESLHDVFGNIFIGAAELLEHHKITQYRTDDGIRKVYKVGNKKEQFTIYENINFCHCPVFRYQVLELQNCVTCKHVLAMILGDALGKVSKETVTGSQMVDFLDEQLNYIVE</sequence>
<gene>
    <name evidence="3" type="ORF">HHI36_021225</name>
</gene>
<dbReference type="PROSITE" id="PS50966">
    <property type="entry name" value="ZF_SWIM"/>
    <property type="match status" value="1"/>
</dbReference>
<keyword evidence="4" id="KW-1185">Reference proteome</keyword>
<dbReference type="GO" id="GO:0008270">
    <property type="term" value="F:zinc ion binding"/>
    <property type="evidence" value="ECO:0007669"/>
    <property type="project" value="UniProtKB-KW"/>
</dbReference>
<evidence type="ECO:0000313" key="4">
    <source>
        <dbReference type="Proteomes" id="UP001516400"/>
    </source>
</evidence>
<feature type="domain" description="SWIM-type" evidence="2">
    <location>
        <begin position="79"/>
        <end position="117"/>
    </location>
</feature>
<proteinExistence type="predicted"/>
<dbReference type="AlphaFoldDB" id="A0ABD2MWZ4"/>
<evidence type="ECO:0000256" key="1">
    <source>
        <dbReference type="PROSITE-ProRule" id="PRU00325"/>
    </source>
</evidence>
<dbReference type="EMBL" id="JABFTP020000042">
    <property type="protein sequence ID" value="KAL3270697.1"/>
    <property type="molecule type" value="Genomic_DNA"/>
</dbReference>
<evidence type="ECO:0000259" key="2">
    <source>
        <dbReference type="PROSITE" id="PS50966"/>
    </source>
</evidence>
<reference evidence="3 4" key="1">
    <citation type="journal article" date="2021" name="BMC Biol.">
        <title>Horizontally acquired antibacterial genes associated with adaptive radiation of ladybird beetles.</title>
        <authorList>
            <person name="Li H.S."/>
            <person name="Tang X.F."/>
            <person name="Huang Y.H."/>
            <person name="Xu Z.Y."/>
            <person name="Chen M.L."/>
            <person name="Du X.Y."/>
            <person name="Qiu B.Y."/>
            <person name="Chen P.T."/>
            <person name="Zhang W."/>
            <person name="Slipinski A."/>
            <person name="Escalona H.E."/>
            <person name="Waterhouse R.M."/>
            <person name="Zwick A."/>
            <person name="Pang H."/>
        </authorList>
    </citation>
    <scope>NUCLEOTIDE SEQUENCE [LARGE SCALE GENOMIC DNA]</scope>
    <source>
        <strain evidence="3">SYSU2018</strain>
    </source>
</reference>
<dbReference type="Proteomes" id="UP001516400">
    <property type="component" value="Unassembled WGS sequence"/>
</dbReference>
<accession>A0ABD2MWZ4</accession>
<keyword evidence="1" id="KW-0863">Zinc-finger</keyword>